<dbReference type="EMBL" id="QBIU01000001">
    <property type="protein sequence ID" value="MWV69734.1"/>
    <property type="molecule type" value="Genomic_DNA"/>
</dbReference>
<keyword evidence="3" id="KW-1185">Reference proteome</keyword>
<organism evidence="2 3">
    <name type="scientific">Helicobacter saguini</name>
    <dbReference type="NCBI Taxonomy" id="1548018"/>
    <lineage>
        <taxon>Bacteria</taxon>
        <taxon>Pseudomonadati</taxon>
        <taxon>Campylobacterota</taxon>
        <taxon>Epsilonproteobacteria</taxon>
        <taxon>Campylobacterales</taxon>
        <taxon>Helicobacteraceae</taxon>
        <taxon>Helicobacter</taxon>
    </lineage>
</organism>
<dbReference type="Proteomes" id="UP000029714">
    <property type="component" value="Unassembled WGS sequence"/>
</dbReference>
<gene>
    <name evidence="1" type="ORF">DCO61_06915</name>
    <name evidence="2" type="ORF">LS64_001590</name>
</gene>
<name>A0A347VN12_9HELI</name>
<proteinExistence type="predicted"/>
<sequence length="95" mass="11522">MEEIEREFYLKKIIAKEQLAFIQNLFRKEDLSSRDFWRKENGALRISLNEVRKLYDFLSQYNENKAKGKKKNILKALSDIEYFFNAKDKAIFTQY</sequence>
<comment type="caution">
    <text evidence="2">The sequence shown here is derived from an EMBL/GenBank/DDBJ whole genome shotgun (WGS) entry which is preliminary data.</text>
</comment>
<reference evidence="2" key="3">
    <citation type="submission" date="2018-04" db="EMBL/GenBank/DDBJ databases">
        <authorList>
            <person name="Sheh A."/>
            <person name="Shen Z."/>
            <person name="Mannion A.J."/>
            <person name="Fox J.G."/>
        </authorList>
    </citation>
    <scope>NUCLEOTIDE SEQUENCE</scope>
    <source>
        <strain evidence="2">MIT 97-6194</strain>
    </source>
</reference>
<dbReference type="Proteomes" id="UP000477070">
    <property type="component" value="Unassembled WGS sequence"/>
</dbReference>
<evidence type="ECO:0000313" key="3">
    <source>
        <dbReference type="Proteomes" id="UP000029714"/>
    </source>
</evidence>
<dbReference type="RefSeq" id="WP_034573934.1">
    <property type="nucleotide sequence ID" value="NZ_JRMP02000002.1"/>
</dbReference>
<accession>A0A347VN12</accession>
<reference evidence="1 4" key="4">
    <citation type="submission" date="2019-12" db="EMBL/GenBank/DDBJ databases">
        <title>Multi-Generational Helicobacter saguini Isolates.</title>
        <authorList>
            <person name="Mannion A."/>
            <person name="Shen Z."/>
            <person name="Fox J.G."/>
        </authorList>
    </citation>
    <scope>NUCLEOTIDE SEQUENCE [LARGE SCALE GENOMIC DNA]</scope>
    <source>
        <strain evidence="1">16-048</strain>
        <strain evidence="4">16-048 (F4)</strain>
    </source>
</reference>
<evidence type="ECO:0000313" key="4">
    <source>
        <dbReference type="Proteomes" id="UP000477070"/>
    </source>
</evidence>
<reference evidence="2 3" key="2">
    <citation type="journal article" date="2016" name="Infect. Immun.">
        <title>Helicobacter saguini, a Novel Helicobacter Isolated from Cotton-Top Tamarins with Ulcerative Colitis, Has Proinflammatory Properties and Induces Typhlocolitis and Dysplasia in Gnotobiotic IL-10-/- Mice.</title>
        <authorList>
            <person name="Shen Z."/>
            <person name="Mannion A."/>
            <person name="Whary M.T."/>
            <person name="Muthupalani S."/>
            <person name="Sheh A."/>
            <person name="Feng Y."/>
            <person name="Gong G."/>
            <person name="Vandamme P."/>
            <person name="Holcombe H.R."/>
            <person name="Paster B.J."/>
            <person name="Fox J.G."/>
        </authorList>
    </citation>
    <scope>NUCLEOTIDE SEQUENCE [LARGE SCALE GENOMIC DNA]</scope>
    <source>
        <strain evidence="2 3">MIT 97-6194</strain>
    </source>
</reference>
<dbReference type="EMBL" id="JRMP02000002">
    <property type="protein sequence ID" value="TLD95576.1"/>
    <property type="molecule type" value="Genomic_DNA"/>
</dbReference>
<dbReference type="AlphaFoldDB" id="A0A347VN12"/>
<evidence type="ECO:0000313" key="1">
    <source>
        <dbReference type="EMBL" id="MWV69734.1"/>
    </source>
</evidence>
<evidence type="ECO:0000313" key="2">
    <source>
        <dbReference type="EMBL" id="TLD95576.1"/>
    </source>
</evidence>
<dbReference type="STRING" id="1548018.LS64_14280"/>
<protein>
    <submittedName>
        <fullName evidence="2">Uncharacterized protein</fullName>
    </submittedName>
</protein>
<reference evidence="2 3" key="1">
    <citation type="journal article" date="2014" name="Genome Announc.">
        <title>Draft genome sequences of eight enterohepatic helicobacter species isolated from both laboratory and wild rodents.</title>
        <authorList>
            <person name="Sheh A."/>
            <person name="Shen Z."/>
            <person name="Fox J.G."/>
        </authorList>
    </citation>
    <scope>NUCLEOTIDE SEQUENCE [LARGE SCALE GENOMIC DNA]</scope>
    <source>
        <strain evidence="2 3">MIT 97-6194</strain>
    </source>
</reference>